<organism evidence="2 3">
    <name type="scientific">Penicillium roqueforti (strain FM164)</name>
    <dbReference type="NCBI Taxonomy" id="1365484"/>
    <lineage>
        <taxon>Eukaryota</taxon>
        <taxon>Fungi</taxon>
        <taxon>Dikarya</taxon>
        <taxon>Ascomycota</taxon>
        <taxon>Pezizomycotina</taxon>
        <taxon>Eurotiomycetes</taxon>
        <taxon>Eurotiomycetidae</taxon>
        <taxon>Eurotiales</taxon>
        <taxon>Aspergillaceae</taxon>
        <taxon>Penicillium</taxon>
    </lineage>
</organism>
<evidence type="ECO:0000313" key="2">
    <source>
        <dbReference type="EMBL" id="CDM34397.1"/>
    </source>
</evidence>
<feature type="region of interest" description="Disordered" evidence="1">
    <location>
        <begin position="1"/>
        <end position="27"/>
    </location>
</feature>
<dbReference type="AlphaFoldDB" id="W6QXY5"/>
<accession>W6QXY5</accession>
<protein>
    <submittedName>
        <fullName evidence="2">Genomic scaffold, ProqFM164S03</fullName>
    </submittedName>
</protein>
<name>W6QXY5_PENRF</name>
<dbReference type="Proteomes" id="UP000030686">
    <property type="component" value="Unassembled WGS sequence"/>
</dbReference>
<evidence type="ECO:0000313" key="3">
    <source>
        <dbReference type="Proteomes" id="UP000030686"/>
    </source>
</evidence>
<gene>
    <name evidence="2" type="ORF">PROQFM164_S03g001121</name>
</gene>
<dbReference type="EMBL" id="HG792017">
    <property type="protein sequence ID" value="CDM34397.1"/>
    <property type="molecule type" value="Genomic_DNA"/>
</dbReference>
<keyword evidence="3" id="KW-1185">Reference proteome</keyword>
<sequence length="54" mass="5995">MKYPGVQDSCCTSDRGPDSRQVGKTKASGTIKRTLTSWTSRVELPLELDYLCKS</sequence>
<proteinExistence type="predicted"/>
<evidence type="ECO:0000256" key="1">
    <source>
        <dbReference type="SAM" id="MobiDB-lite"/>
    </source>
</evidence>
<reference evidence="2" key="1">
    <citation type="journal article" date="2014" name="Nat. Commun.">
        <title>Multiple recent horizontal transfers of a large genomic region in cheese making fungi.</title>
        <authorList>
            <person name="Cheeseman K."/>
            <person name="Ropars J."/>
            <person name="Renault P."/>
            <person name="Dupont J."/>
            <person name="Gouzy J."/>
            <person name="Branca A."/>
            <person name="Abraham A.L."/>
            <person name="Ceppi M."/>
            <person name="Conseiller E."/>
            <person name="Debuchy R."/>
            <person name="Malagnac F."/>
            <person name="Goarin A."/>
            <person name="Silar P."/>
            <person name="Lacoste S."/>
            <person name="Sallet E."/>
            <person name="Bensimon A."/>
            <person name="Giraud T."/>
            <person name="Brygoo Y."/>
        </authorList>
    </citation>
    <scope>NUCLEOTIDE SEQUENCE [LARGE SCALE GENOMIC DNA]</scope>
    <source>
        <strain evidence="2">FM164</strain>
    </source>
</reference>